<dbReference type="AlphaFoldDB" id="A0A0C9X046"/>
<dbReference type="EMBL" id="KN838783">
    <property type="protein sequence ID" value="KIJ94658.1"/>
    <property type="molecule type" value="Genomic_DNA"/>
</dbReference>
<accession>A0A0C9X046</accession>
<sequence length="67" mass="7649">SGAGRRRYQRFFGNLCPHEWISTPKLSRSYPSSRSYHNPCQPIHPPTRLAAFPAMPYERNPTVAFGS</sequence>
<proteinExistence type="predicted"/>
<evidence type="ECO:0000313" key="2">
    <source>
        <dbReference type="Proteomes" id="UP000054477"/>
    </source>
</evidence>
<name>A0A0C9X046_9AGAR</name>
<reference evidence="1 2" key="1">
    <citation type="submission" date="2014-04" db="EMBL/GenBank/DDBJ databases">
        <authorList>
            <consortium name="DOE Joint Genome Institute"/>
            <person name="Kuo A."/>
            <person name="Kohler A."/>
            <person name="Nagy L.G."/>
            <person name="Floudas D."/>
            <person name="Copeland A."/>
            <person name="Barry K.W."/>
            <person name="Cichocki N."/>
            <person name="Veneault-Fourrey C."/>
            <person name="LaButti K."/>
            <person name="Lindquist E.A."/>
            <person name="Lipzen A."/>
            <person name="Lundell T."/>
            <person name="Morin E."/>
            <person name="Murat C."/>
            <person name="Sun H."/>
            <person name="Tunlid A."/>
            <person name="Henrissat B."/>
            <person name="Grigoriev I.V."/>
            <person name="Hibbett D.S."/>
            <person name="Martin F."/>
            <person name="Nordberg H.P."/>
            <person name="Cantor M.N."/>
            <person name="Hua S.X."/>
        </authorList>
    </citation>
    <scope>NUCLEOTIDE SEQUENCE [LARGE SCALE GENOMIC DNA]</scope>
    <source>
        <strain evidence="1 2">LaAM-08-1</strain>
    </source>
</reference>
<feature type="non-terminal residue" evidence="1">
    <location>
        <position position="1"/>
    </location>
</feature>
<protein>
    <submittedName>
        <fullName evidence="1">Uncharacterized protein</fullName>
    </submittedName>
</protein>
<organism evidence="1 2">
    <name type="scientific">Laccaria amethystina LaAM-08-1</name>
    <dbReference type="NCBI Taxonomy" id="1095629"/>
    <lineage>
        <taxon>Eukaryota</taxon>
        <taxon>Fungi</taxon>
        <taxon>Dikarya</taxon>
        <taxon>Basidiomycota</taxon>
        <taxon>Agaricomycotina</taxon>
        <taxon>Agaricomycetes</taxon>
        <taxon>Agaricomycetidae</taxon>
        <taxon>Agaricales</taxon>
        <taxon>Agaricineae</taxon>
        <taxon>Hydnangiaceae</taxon>
        <taxon>Laccaria</taxon>
    </lineage>
</organism>
<dbReference type="HOGENOM" id="CLU_2819497_0_0_1"/>
<evidence type="ECO:0000313" key="1">
    <source>
        <dbReference type="EMBL" id="KIJ94658.1"/>
    </source>
</evidence>
<gene>
    <name evidence="1" type="ORF">K443DRAFT_110015</name>
</gene>
<keyword evidence="2" id="KW-1185">Reference proteome</keyword>
<dbReference type="Proteomes" id="UP000054477">
    <property type="component" value="Unassembled WGS sequence"/>
</dbReference>
<reference evidence="2" key="2">
    <citation type="submission" date="2015-01" db="EMBL/GenBank/DDBJ databases">
        <title>Evolutionary Origins and Diversification of the Mycorrhizal Mutualists.</title>
        <authorList>
            <consortium name="DOE Joint Genome Institute"/>
            <consortium name="Mycorrhizal Genomics Consortium"/>
            <person name="Kohler A."/>
            <person name="Kuo A."/>
            <person name="Nagy L.G."/>
            <person name="Floudas D."/>
            <person name="Copeland A."/>
            <person name="Barry K.W."/>
            <person name="Cichocki N."/>
            <person name="Veneault-Fourrey C."/>
            <person name="LaButti K."/>
            <person name="Lindquist E.A."/>
            <person name="Lipzen A."/>
            <person name="Lundell T."/>
            <person name="Morin E."/>
            <person name="Murat C."/>
            <person name="Riley R."/>
            <person name="Ohm R."/>
            <person name="Sun H."/>
            <person name="Tunlid A."/>
            <person name="Henrissat B."/>
            <person name="Grigoriev I.V."/>
            <person name="Hibbett D.S."/>
            <person name="Martin F."/>
        </authorList>
    </citation>
    <scope>NUCLEOTIDE SEQUENCE [LARGE SCALE GENOMIC DNA]</scope>
    <source>
        <strain evidence="2">LaAM-08-1</strain>
    </source>
</reference>